<dbReference type="GO" id="GO:0005506">
    <property type="term" value="F:iron ion binding"/>
    <property type="evidence" value="ECO:0007669"/>
    <property type="project" value="InterPro"/>
</dbReference>
<keyword evidence="4 8" id="KW-0479">Metal-binding</keyword>
<keyword evidence="12" id="KW-1185">Reference proteome</keyword>
<name>A0A9D5B2A7_PEA</name>
<keyword evidence="5 9" id="KW-0560">Oxidoreductase</keyword>
<dbReference type="Gene3D" id="1.10.630.10">
    <property type="entry name" value="Cytochrome P450"/>
    <property type="match status" value="1"/>
</dbReference>
<protein>
    <recommendedName>
        <fullName evidence="13">Cytochrome P450</fullName>
    </recommendedName>
</protein>
<evidence type="ECO:0000256" key="4">
    <source>
        <dbReference type="ARBA" id="ARBA00022723"/>
    </source>
</evidence>
<sequence>MPEVVTFPLPNFENASSSTARGGLTINENVAEHPVESMVEPLFDNVVDPPIVAEVAQPDESVKQIHVRSSTIMELPNIFSSFTLMASFLFLFLLFKIVKTWTTSKYSNPNSPPGPWRLPFIGNIHQIISSPMPHHSFKTLAQKYGPMMYLKLGEVPYIIVTSPEIAKEVMKTQDLNFCDRPNLMLSTIFSYNNTDILFSIYGEHWRQLRKICVIELLSVKRVQSFGSIREEEVADLVKSISANEGLVVNLTHQIFSMTYGIVARAAFGKRSKHQQVFKSAITEIINMVGGIYIADLYPSIKMLRRMSKAKTRIEKLHRKIDMILQDIINDHKSIHKKDGKDEDLVDALIKIQQENDQSQPTLTDDNMKSLIQDMFAAGTETTSGVLLWGMSELVKNPKVMEKVQGEVRKVFDKKGSVVDESGLHQLIYLKCVIKETLRLHPIAPLLAPRECRERCQINGYEIPAKTRVIVNAWAIGRDPRNWVEAESFKPERFLNNPIDFKGTDYEYIPFGAGRRMCPGIAFASPNVELPFAKLLYHFDWKLPNEMKNKEIDMTETFGLTVGRKHDLCLIPITRCL</sequence>
<proteinExistence type="inferred from homology"/>
<dbReference type="InterPro" id="IPR036396">
    <property type="entry name" value="Cyt_P450_sf"/>
</dbReference>
<comment type="similarity">
    <text evidence="2 9">Belongs to the cytochrome P450 family.</text>
</comment>
<dbReference type="Gramene" id="Psat02G0023400-T1">
    <property type="protein sequence ID" value="KAI5432847.1"/>
    <property type="gene ID" value="KIW84_020234"/>
</dbReference>
<evidence type="ECO:0000256" key="3">
    <source>
        <dbReference type="ARBA" id="ARBA00022617"/>
    </source>
</evidence>
<dbReference type="FunFam" id="1.10.630.10:FF:000008">
    <property type="entry name" value="Cytochrome P450 71D8"/>
    <property type="match status" value="1"/>
</dbReference>
<evidence type="ECO:0000256" key="8">
    <source>
        <dbReference type="PIRSR" id="PIRSR602401-1"/>
    </source>
</evidence>
<keyword evidence="3 8" id="KW-0349">Heme</keyword>
<reference evidence="11 12" key="1">
    <citation type="journal article" date="2022" name="Nat. Genet.">
        <title>Improved pea reference genome and pan-genome highlight genomic features and evolutionary characteristics.</title>
        <authorList>
            <person name="Yang T."/>
            <person name="Liu R."/>
            <person name="Luo Y."/>
            <person name="Hu S."/>
            <person name="Wang D."/>
            <person name="Wang C."/>
            <person name="Pandey M.K."/>
            <person name="Ge S."/>
            <person name="Xu Q."/>
            <person name="Li N."/>
            <person name="Li G."/>
            <person name="Huang Y."/>
            <person name="Saxena R.K."/>
            <person name="Ji Y."/>
            <person name="Li M."/>
            <person name="Yan X."/>
            <person name="He Y."/>
            <person name="Liu Y."/>
            <person name="Wang X."/>
            <person name="Xiang C."/>
            <person name="Varshney R.K."/>
            <person name="Ding H."/>
            <person name="Gao S."/>
            <person name="Zong X."/>
        </authorList>
    </citation>
    <scope>NUCLEOTIDE SEQUENCE [LARGE SCALE GENOMIC DNA]</scope>
    <source>
        <strain evidence="11 12">cv. Zhongwan 6</strain>
    </source>
</reference>
<comment type="cofactor">
    <cofactor evidence="1 8">
        <name>heme</name>
        <dbReference type="ChEBI" id="CHEBI:30413"/>
    </cofactor>
</comment>
<keyword evidence="10" id="KW-0812">Transmembrane</keyword>
<dbReference type="GO" id="GO:0016705">
    <property type="term" value="F:oxidoreductase activity, acting on paired donors, with incorporation or reduction of molecular oxygen"/>
    <property type="evidence" value="ECO:0007669"/>
    <property type="project" value="InterPro"/>
</dbReference>
<keyword evidence="10" id="KW-1133">Transmembrane helix</keyword>
<dbReference type="GO" id="GO:0004497">
    <property type="term" value="F:monooxygenase activity"/>
    <property type="evidence" value="ECO:0007669"/>
    <property type="project" value="UniProtKB-KW"/>
</dbReference>
<dbReference type="PRINTS" id="PR00385">
    <property type="entry name" value="P450"/>
</dbReference>
<dbReference type="Pfam" id="PF00067">
    <property type="entry name" value="p450"/>
    <property type="match status" value="1"/>
</dbReference>
<dbReference type="PANTHER" id="PTHR47955">
    <property type="entry name" value="CYTOCHROME P450 FAMILY 71 PROTEIN"/>
    <property type="match status" value="1"/>
</dbReference>
<dbReference type="PANTHER" id="PTHR47955:SF8">
    <property type="entry name" value="CYTOCHROME P450 71D11-LIKE"/>
    <property type="match status" value="1"/>
</dbReference>
<dbReference type="SUPFAM" id="SSF48264">
    <property type="entry name" value="Cytochrome P450"/>
    <property type="match status" value="1"/>
</dbReference>
<dbReference type="GO" id="GO:0020037">
    <property type="term" value="F:heme binding"/>
    <property type="evidence" value="ECO:0007669"/>
    <property type="project" value="InterPro"/>
</dbReference>
<gene>
    <name evidence="11" type="ORF">KIW84_020234</name>
</gene>
<dbReference type="InterPro" id="IPR017972">
    <property type="entry name" value="Cyt_P450_CS"/>
</dbReference>
<accession>A0A9D5B2A7</accession>
<dbReference type="InterPro" id="IPR002401">
    <property type="entry name" value="Cyt_P450_E_grp-I"/>
</dbReference>
<dbReference type="EMBL" id="JAMSHJ010000002">
    <property type="protein sequence ID" value="KAI5432847.1"/>
    <property type="molecule type" value="Genomic_DNA"/>
</dbReference>
<evidence type="ECO:0000256" key="2">
    <source>
        <dbReference type="ARBA" id="ARBA00010617"/>
    </source>
</evidence>
<keyword evidence="6 8" id="KW-0408">Iron</keyword>
<comment type="caution">
    <text evidence="11">The sequence shown here is derived from an EMBL/GenBank/DDBJ whole genome shotgun (WGS) entry which is preliminary data.</text>
</comment>
<keyword evidence="7 9" id="KW-0503">Monooxygenase</keyword>
<evidence type="ECO:0000256" key="9">
    <source>
        <dbReference type="RuleBase" id="RU000461"/>
    </source>
</evidence>
<evidence type="ECO:0000256" key="1">
    <source>
        <dbReference type="ARBA" id="ARBA00001971"/>
    </source>
</evidence>
<evidence type="ECO:0000256" key="7">
    <source>
        <dbReference type="ARBA" id="ARBA00023033"/>
    </source>
</evidence>
<keyword evidence="10" id="KW-0472">Membrane</keyword>
<dbReference type="InterPro" id="IPR001128">
    <property type="entry name" value="Cyt_P450"/>
</dbReference>
<dbReference type="PROSITE" id="PS00086">
    <property type="entry name" value="CYTOCHROME_P450"/>
    <property type="match status" value="1"/>
</dbReference>
<feature type="binding site" description="axial binding residue" evidence="8">
    <location>
        <position position="517"/>
    </location>
    <ligand>
        <name>heme</name>
        <dbReference type="ChEBI" id="CHEBI:30413"/>
    </ligand>
    <ligandPart>
        <name>Fe</name>
        <dbReference type="ChEBI" id="CHEBI:18248"/>
    </ligandPart>
</feature>
<evidence type="ECO:0000256" key="6">
    <source>
        <dbReference type="ARBA" id="ARBA00023004"/>
    </source>
</evidence>
<evidence type="ECO:0000313" key="12">
    <source>
        <dbReference type="Proteomes" id="UP001058974"/>
    </source>
</evidence>
<evidence type="ECO:0000256" key="5">
    <source>
        <dbReference type="ARBA" id="ARBA00023002"/>
    </source>
</evidence>
<dbReference type="Proteomes" id="UP001058974">
    <property type="component" value="Chromosome 2"/>
</dbReference>
<dbReference type="AlphaFoldDB" id="A0A9D5B2A7"/>
<organism evidence="11 12">
    <name type="scientific">Pisum sativum</name>
    <name type="common">Garden pea</name>
    <name type="synonym">Lathyrus oleraceus</name>
    <dbReference type="NCBI Taxonomy" id="3888"/>
    <lineage>
        <taxon>Eukaryota</taxon>
        <taxon>Viridiplantae</taxon>
        <taxon>Streptophyta</taxon>
        <taxon>Embryophyta</taxon>
        <taxon>Tracheophyta</taxon>
        <taxon>Spermatophyta</taxon>
        <taxon>Magnoliopsida</taxon>
        <taxon>eudicotyledons</taxon>
        <taxon>Gunneridae</taxon>
        <taxon>Pentapetalae</taxon>
        <taxon>rosids</taxon>
        <taxon>fabids</taxon>
        <taxon>Fabales</taxon>
        <taxon>Fabaceae</taxon>
        <taxon>Papilionoideae</taxon>
        <taxon>50 kb inversion clade</taxon>
        <taxon>NPAAA clade</taxon>
        <taxon>Hologalegina</taxon>
        <taxon>IRL clade</taxon>
        <taxon>Fabeae</taxon>
        <taxon>Lathyrus</taxon>
    </lineage>
</organism>
<feature type="transmembrane region" description="Helical" evidence="10">
    <location>
        <begin position="78"/>
        <end position="98"/>
    </location>
</feature>
<dbReference type="PRINTS" id="PR00463">
    <property type="entry name" value="EP450I"/>
</dbReference>
<evidence type="ECO:0000256" key="10">
    <source>
        <dbReference type="SAM" id="Phobius"/>
    </source>
</evidence>
<dbReference type="CDD" id="cd11072">
    <property type="entry name" value="CYP71-like"/>
    <property type="match status" value="1"/>
</dbReference>
<evidence type="ECO:0008006" key="13">
    <source>
        <dbReference type="Google" id="ProtNLM"/>
    </source>
</evidence>
<evidence type="ECO:0000313" key="11">
    <source>
        <dbReference type="EMBL" id="KAI5432847.1"/>
    </source>
</evidence>